<dbReference type="PANTHER" id="PTHR21310:SF41">
    <property type="entry name" value="3'-PHOSPHOTRANSFERASE, PUTATIVE-RELATED"/>
    <property type="match status" value="1"/>
</dbReference>
<keyword evidence="7 10" id="KW-0067">ATP-binding</keyword>
<dbReference type="CDD" id="cd05150">
    <property type="entry name" value="APH"/>
    <property type="match status" value="1"/>
</dbReference>
<keyword evidence="13" id="KW-1185">Reference proteome</keyword>
<evidence type="ECO:0000256" key="8">
    <source>
        <dbReference type="ARBA" id="ARBA00023251"/>
    </source>
</evidence>
<dbReference type="Gene3D" id="3.90.1200.10">
    <property type="match status" value="1"/>
</dbReference>
<dbReference type="PANTHER" id="PTHR21310">
    <property type="entry name" value="AMINOGLYCOSIDE PHOSPHOTRANSFERASE-RELATED-RELATED"/>
    <property type="match status" value="1"/>
</dbReference>
<comment type="catalytic activity">
    <reaction evidence="9">
        <text>kanamycin A + ATP = kanamycin 3'-phosphate + ADP + H(+)</text>
        <dbReference type="Rhea" id="RHEA:24256"/>
        <dbReference type="ChEBI" id="CHEBI:15378"/>
        <dbReference type="ChEBI" id="CHEBI:30616"/>
        <dbReference type="ChEBI" id="CHEBI:57909"/>
        <dbReference type="ChEBI" id="CHEBI:58214"/>
        <dbReference type="ChEBI" id="CHEBI:456216"/>
        <dbReference type="EC" id="2.7.1.95"/>
    </reaction>
</comment>
<organism evidence="12 13">
    <name type="scientific">Pseudoduganella chitinolytica</name>
    <dbReference type="NCBI Taxonomy" id="34070"/>
    <lineage>
        <taxon>Bacteria</taxon>
        <taxon>Pseudomonadati</taxon>
        <taxon>Pseudomonadota</taxon>
        <taxon>Betaproteobacteria</taxon>
        <taxon>Burkholderiales</taxon>
        <taxon>Oxalobacteraceae</taxon>
        <taxon>Telluria group</taxon>
        <taxon>Pseudoduganella</taxon>
    </lineage>
</organism>
<evidence type="ECO:0000256" key="2">
    <source>
        <dbReference type="ARBA" id="ARBA00012193"/>
    </source>
</evidence>
<dbReference type="EC" id="2.7.1.95" evidence="2"/>
<dbReference type="Proteomes" id="UP001216510">
    <property type="component" value="Chromosome"/>
</dbReference>
<evidence type="ECO:0000256" key="1">
    <source>
        <dbReference type="ARBA" id="ARBA00006219"/>
    </source>
</evidence>
<keyword evidence="6 10" id="KW-0418">Kinase</keyword>
<evidence type="ECO:0000259" key="11">
    <source>
        <dbReference type="Pfam" id="PF01636"/>
    </source>
</evidence>
<evidence type="ECO:0000256" key="9">
    <source>
        <dbReference type="ARBA" id="ARBA00048925"/>
    </source>
</evidence>
<keyword evidence="4 10" id="KW-0808">Transferase</keyword>
<protein>
    <recommendedName>
        <fullName evidence="3">Aminoglycoside 3'-phosphotransferase</fullName>
        <ecNumber evidence="2">2.7.1.95</ecNumber>
    </recommendedName>
</protein>
<dbReference type="InterPro" id="IPR011009">
    <property type="entry name" value="Kinase-like_dom_sf"/>
</dbReference>
<evidence type="ECO:0000313" key="13">
    <source>
        <dbReference type="Proteomes" id="UP001216510"/>
    </source>
</evidence>
<feature type="domain" description="Aminoglycoside phosphotransferase" evidence="11">
    <location>
        <begin position="27"/>
        <end position="256"/>
    </location>
</feature>
<evidence type="ECO:0000256" key="6">
    <source>
        <dbReference type="ARBA" id="ARBA00022777"/>
    </source>
</evidence>
<gene>
    <name evidence="12" type="ORF">PX653_01165</name>
</gene>
<reference evidence="12 13" key="1">
    <citation type="submission" date="2023-02" db="EMBL/GenBank/DDBJ databases">
        <title>Gemone sequence of Telluria chitinolytica ACM 3522T.</title>
        <authorList>
            <person name="Frediansyah A."/>
            <person name="Miess H."/>
            <person name="Gross H."/>
        </authorList>
    </citation>
    <scope>NUCLEOTIDE SEQUENCE [LARGE SCALE GENOMIC DNA]</scope>
    <source>
        <strain evidence="12 13">ACM 3522</strain>
    </source>
</reference>
<dbReference type="PIRSF" id="PIRSF000706">
    <property type="entry name" value="Kanamycin_kin"/>
    <property type="match status" value="1"/>
</dbReference>
<dbReference type="InterPro" id="IPR002575">
    <property type="entry name" value="Aminoglycoside_PTrfase"/>
</dbReference>
<sequence length="264" mass="28032">MTDPLTTLPPSWREQLQGHAIVPEPDGCSDAAVLRVTPPGGATPIHFIKTAPAGPLAELRDEAARLRWLAQAGVPCAPVLDTATTAGADWLLLGAVPGANPTTVEPAQAVAVMADALRRLHALDPRACPFDHRAEIRVERALARLGAGLVDEDDFDDDNAGRGASELAGLLQACRPAHEDLVVTHGDACLPNVLAQDGQFTGFIDCGRLGVADRHQDLALAVRDIAGELGDTWVGPFLARYFAPGPIAFDPTRAAFYRLLDEFF</sequence>
<evidence type="ECO:0000313" key="12">
    <source>
        <dbReference type="EMBL" id="WEF33432.1"/>
    </source>
</evidence>
<dbReference type="InterPro" id="IPR024165">
    <property type="entry name" value="Kan/Strep_kinase"/>
</dbReference>
<proteinExistence type="inferred from homology"/>
<evidence type="ECO:0000256" key="3">
    <source>
        <dbReference type="ARBA" id="ARBA00017903"/>
    </source>
</evidence>
<comment type="similarity">
    <text evidence="1 10">Belongs to the aminoglycoside phosphotransferase family.</text>
</comment>
<evidence type="ECO:0000256" key="5">
    <source>
        <dbReference type="ARBA" id="ARBA00022741"/>
    </source>
</evidence>
<keyword evidence="5 10" id="KW-0547">Nucleotide-binding</keyword>
<dbReference type="NCBIfam" id="NF033068">
    <property type="entry name" value="APH_3p"/>
    <property type="match status" value="1"/>
</dbReference>
<dbReference type="EMBL" id="CP119083">
    <property type="protein sequence ID" value="WEF33432.1"/>
    <property type="molecule type" value="Genomic_DNA"/>
</dbReference>
<name>A0ABY8BC02_9BURK</name>
<evidence type="ECO:0000256" key="4">
    <source>
        <dbReference type="ARBA" id="ARBA00022679"/>
    </source>
</evidence>
<dbReference type="RefSeq" id="WP_277416133.1">
    <property type="nucleotide sequence ID" value="NZ_CP119083.1"/>
</dbReference>
<accession>A0ABY8BC02</accession>
<evidence type="ECO:0000256" key="7">
    <source>
        <dbReference type="ARBA" id="ARBA00022840"/>
    </source>
</evidence>
<keyword evidence="8 10" id="KW-0046">Antibiotic resistance</keyword>
<dbReference type="InterPro" id="IPR051678">
    <property type="entry name" value="AGP_Transferase"/>
</dbReference>
<dbReference type="SUPFAM" id="SSF56112">
    <property type="entry name" value="Protein kinase-like (PK-like)"/>
    <property type="match status" value="1"/>
</dbReference>
<dbReference type="Gene3D" id="3.30.200.20">
    <property type="entry name" value="Phosphorylase Kinase, domain 1"/>
    <property type="match status" value="1"/>
</dbReference>
<dbReference type="Pfam" id="PF01636">
    <property type="entry name" value="APH"/>
    <property type="match status" value="1"/>
</dbReference>
<evidence type="ECO:0000256" key="10">
    <source>
        <dbReference type="PIRNR" id="PIRNR000706"/>
    </source>
</evidence>